<protein>
    <submittedName>
        <fullName evidence="1">Uncharacterized protein</fullName>
    </submittedName>
</protein>
<accession>A0AAX4J7J0</accession>
<proteinExistence type="predicted"/>
<evidence type="ECO:0000313" key="1">
    <source>
        <dbReference type="EMBL" id="WRW34675.1"/>
    </source>
</evidence>
<sequence length="169" mass="19959">MKTLNKELVQEIYTSTKTPKGLMEMYGISKSRISSIRNDKMYTKYTSMLEKPVRPKINRNDMLAKEQVIDIYYSEDKRKDLAKRYNVHPITISRIKNGTNYTEITDELDYNECNDIGKNIDRLDVIDIYYDTRPVYDIADEYGVTPTTIYNIINKRTHKDVTDELDEDF</sequence>
<name>A0AAX4J7J0_9CAUD</name>
<reference evidence="1" key="1">
    <citation type="submission" date="2023-12" db="EMBL/GenBank/DDBJ databases">
        <title>Isolation and Characterisation of Novel Lytic Bacteriophages for therapeutic applications in Prosthetic Joint Infections.</title>
        <authorList>
            <person name="Burton N."/>
            <person name="Melo L.D.R."/>
            <person name="Pearce B."/>
            <person name="Tadesse M.D."/>
            <person name="Vryonis E."/>
            <person name="Sagona A."/>
        </authorList>
    </citation>
    <scope>NUCLEOTIDE SEQUENCE</scope>
</reference>
<dbReference type="EMBL" id="PP034390">
    <property type="protein sequence ID" value="WRW34675.1"/>
    <property type="molecule type" value="Genomic_DNA"/>
</dbReference>
<gene>
    <name evidence="1" type="ORF">CF5_0050</name>
</gene>
<dbReference type="Proteomes" id="UP001432109">
    <property type="component" value="Segment"/>
</dbReference>
<organism evidence="1 2">
    <name type="scientific">Staphylococcus phage CF5</name>
    <dbReference type="NCBI Taxonomy" id="3113739"/>
    <lineage>
        <taxon>Viruses</taxon>
        <taxon>Duplodnaviria</taxon>
        <taxon>Heunggongvirae</taxon>
        <taxon>Uroviricota</taxon>
        <taxon>Caudoviricetes</taxon>
        <taxon>Herelleviridae</taxon>
        <taxon>Twortvirinae</taxon>
        <taxon>Silviavirus</taxon>
    </lineage>
</organism>
<evidence type="ECO:0000313" key="2">
    <source>
        <dbReference type="Proteomes" id="UP001432109"/>
    </source>
</evidence>